<accession>A0A0P7C0K5</accession>
<evidence type="ECO:0008006" key="3">
    <source>
        <dbReference type="Google" id="ProtNLM"/>
    </source>
</evidence>
<organism evidence="1 2">
    <name type="scientific">Jiulongibacter sediminis</name>
    <dbReference type="NCBI Taxonomy" id="1605367"/>
    <lineage>
        <taxon>Bacteria</taxon>
        <taxon>Pseudomonadati</taxon>
        <taxon>Bacteroidota</taxon>
        <taxon>Cytophagia</taxon>
        <taxon>Cytophagales</taxon>
        <taxon>Leadbetterellaceae</taxon>
        <taxon>Jiulongibacter</taxon>
    </lineage>
</organism>
<sequence>MKEIHLLNIELSELKELIQISVREVQSSSPSKNKEKSKYLNQTEACKYLKITPPTFRKIRSRFNAYQVSEGRKVYSQRDLDEYLQSL</sequence>
<proteinExistence type="predicted"/>
<gene>
    <name evidence="1" type="ORF">AFM12_18755</name>
</gene>
<protein>
    <recommendedName>
        <fullName evidence="3">Helix-turn-helix domain-containing protein</fullName>
    </recommendedName>
</protein>
<name>A0A0P7C0K5_9BACT</name>
<dbReference type="Proteomes" id="UP000050454">
    <property type="component" value="Unassembled WGS sequence"/>
</dbReference>
<dbReference type="AlphaFoldDB" id="A0A0P7C0K5"/>
<evidence type="ECO:0000313" key="1">
    <source>
        <dbReference type="EMBL" id="KPM46791.1"/>
    </source>
</evidence>
<keyword evidence="2" id="KW-1185">Reference proteome</keyword>
<dbReference type="EMBL" id="LGTQ01000015">
    <property type="protein sequence ID" value="KPM46791.1"/>
    <property type="molecule type" value="Genomic_DNA"/>
</dbReference>
<evidence type="ECO:0000313" key="2">
    <source>
        <dbReference type="Proteomes" id="UP000050454"/>
    </source>
</evidence>
<comment type="caution">
    <text evidence="1">The sequence shown here is derived from an EMBL/GenBank/DDBJ whole genome shotgun (WGS) entry which is preliminary data.</text>
</comment>
<reference evidence="1 2" key="1">
    <citation type="submission" date="2015-07" db="EMBL/GenBank/DDBJ databases">
        <title>The draft genome sequence of Leadbetterella sp. JN14-9.</title>
        <authorList>
            <person name="Liu Y."/>
            <person name="Du J."/>
            <person name="Shao Z."/>
        </authorList>
    </citation>
    <scope>NUCLEOTIDE SEQUENCE [LARGE SCALE GENOMIC DNA]</scope>
    <source>
        <strain evidence="1 2">JN14-9</strain>
    </source>
</reference>
<dbReference type="RefSeq" id="WP_055151750.1">
    <property type="nucleotide sequence ID" value="NZ_JXSZ01000015.1"/>
</dbReference>